<keyword evidence="12" id="KW-1185">Reference proteome</keyword>
<dbReference type="SMART" id="SM00487">
    <property type="entry name" value="DEXDc"/>
    <property type="match status" value="1"/>
</dbReference>
<dbReference type="GO" id="GO:0016887">
    <property type="term" value="F:ATP hydrolysis activity"/>
    <property type="evidence" value="ECO:0007669"/>
    <property type="project" value="RHEA"/>
</dbReference>
<evidence type="ECO:0000256" key="8">
    <source>
        <dbReference type="SAM" id="MobiDB-lite"/>
    </source>
</evidence>
<evidence type="ECO:0000313" key="12">
    <source>
        <dbReference type="Proteomes" id="UP000008144"/>
    </source>
</evidence>
<evidence type="ECO:0000256" key="3">
    <source>
        <dbReference type="ARBA" id="ARBA00022806"/>
    </source>
</evidence>
<dbReference type="Pfam" id="PF00271">
    <property type="entry name" value="Helicase_C"/>
    <property type="match status" value="1"/>
</dbReference>
<reference evidence="11" key="2">
    <citation type="journal article" date="2008" name="Genome Biol.">
        <title>Improved genome assembly and evidence-based global gene model set for the chordate Ciona intestinalis: new insight into intron and operon populations.</title>
        <authorList>
            <person name="Satou Y."/>
            <person name="Mineta K."/>
            <person name="Ogasawara M."/>
            <person name="Sasakura Y."/>
            <person name="Shoguchi E."/>
            <person name="Ueno K."/>
            <person name="Yamada L."/>
            <person name="Matsumoto J."/>
            <person name="Wasserscheid J."/>
            <person name="Dewar K."/>
            <person name="Wiley G.B."/>
            <person name="Macmil S.L."/>
            <person name="Roe B.A."/>
            <person name="Zeller R.W."/>
            <person name="Hastings K.E."/>
            <person name="Lemaire P."/>
            <person name="Lindquist E."/>
            <person name="Endo T."/>
            <person name="Hotta K."/>
            <person name="Inaba K."/>
        </authorList>
    </citation>
    <scope>NUCLEOTIDE SEQUENCE [LARGE SCALE GENOMIC DNA]</scope>
    <source>
        <strain evidence="11">wild type</strain>
    </source>
</reference>
<dbReference type="InterPro" id="IPR025313">
    <property type="entry name" value="SPB4-like_CTE"/>
</dbReference>
<dbReference type="GO" id="GO:0003724">
    <property type="term" value="F:RNA helicase activity"/>
    <property type="evidence" value="ECO:0007669"/>
    <property type="project" value="UniProtKB-EC"/>
</dbReference>
<dbReference type="PROSITE" id="PS51192">
    <property type="entry name" value="HELICASE_ATP_BIND_1"/>
    <property type="match status" value="1"/>
</dbReference>
<evidence type="ECO:0000256" key="4">
    <source>
        <dbReference type="ARBA" id="ARBA00022840"/>
    </source>
</evidence>
<dbReference type="Pfam" id="PF13959">
    <property type="entry name" value="CTE_SPB4"/>
    <property type="match status" value="1"/>
</dbReference>
<keyword evidence="2 6" id="KW-0378">Hydrolase</keyword>
<dbReference type="GO" id="GO:0005524">
    <property type="term" value="F:ATP binding"/>
    <property type="evidence" value="ECO:0007669"/>
    <property type="project" value="UniProtKB-UniRule"/>
</dbReference>
<dbReference type="PROSITE" id="PS00039">
    <property type="entry name" value="DEAD_ATP_HELICASE"/>
    <property type="match status" value="1"/>
</dbReference>
<keyword evidence="1 6" id="KW-0547">Nucleotide-binding</keyword>
<feature type="compositionally biased region" description="Acidic residues" evidence="8">
    <location>
        <begin position="677"/>
        <end position="706"/>
    </location>
</feature>
<dbReference type="EC" id="3.6.4.13" evidence="7"/>
<evidence type="ECO:0000256" key="1">
    <source>
        <dbReference type="ARBA" id="ARBA00022741"/>
    </source>
</evidence>
<comment type="similarity">
    <text evidence="6">Belongs to the DEAD box helicase family.</text>
</comment>
<dbReference type="HOGENOM" id="CLU_003041_26_1_1"/>
<dbReference type="InterPro" id="IPR000629">
    <property type="entry name" value="RNA-helicase_DEAD-box_CS"/>
</dbReference>
<dbReference type="OMA" id="FLWRQKQ"/>
<reference evidence="11" key="3">
    <citation type="submission" date="2025-08" db="UniProtKB">
        <authorList>
            <consortium name="Ensembl"/>
        </authorList>
    </citation>
    <scope>IDENTIFICATION</scope>
</reference>
<proteinExistence type="inferred from homology"/>
<feature type="domain" description="Helicase ATP-binding" evidence="9">
    <location>
        <begin position="93"/>
        <end position="267"/>
    </location>
</feature>
<dbReference type="GeneTree" id="ENSGT00550000074980"/>
<dbReference type="Proteomes" id="UP000008144">
    <property type="component" value="Chromosome 1"/>
</dbReference>
<dbReference type="GO" id="GO:0006364">
    <property type="term" value="P:rRNA processing"/>
    <property type="evidence" value="ECO:0000318"/>
    <property type="project" value="GO_Central"/>
</dbReference>
<dbReference type="GO" id="GO:0005634">
    <property type="term" value="C:nucleus"/>
    <property type="evidence" value="ECO:0000318"/>
    <property type="project" value="GO_Central"/>
</dbReference>
<protein>
    <recommendedName>
        <fullName evidence="7">ATP-dependent RNA helicase</fullName>
        <ecNumber evidence="7">3.6.4.13</ecNumber>
    </recommendedName>
</protein>
<name>H2XJZ4_CIOIN</name>
<keyword evidence="3 6" id="KW-0347">Helicase</keyword>
<accession>H2XJZ4</accession>
<dbReference type="SMART" id="SM01178">
    <property type="entry name" value="DUF4217"/>
    <property type="match status" value="1"/>
</dbReference>
<dbReference type="CDD" id="cd17941">
    <property type="entry name" value="DEADc_DDX10"/>
    <property type="match status" value="1"/>
</dbReference>
<dbReference type="GO" id="GO:0003723">
    <property type="term" value="F:RNA binding"/>
    <property type="evidence" value="ECO:0007669"/>
    <property type="project" value="UniProtKB-UniRule"/>
</dbReference>
<dbReference type="InParanoid" id="H2XJZ4"/>
<dbReference type="AlphaFoldDB" id="H2XJZ4"/>
<organism evidence="11 12">
    <name type="scientific">Ciona intestinalis</name>
    <name type="common">Transparent sea squirt</name>
    <name type="synonym">Ascidia intestinalis</name>
    <dbReference type="NCBI Taxonomy" id="7719"/>
    <lineage>
        <taxon>Eukaryota</taxon>
        <taxon>Metazoa</taxon>
        <taxon>Chordata</taxon>
        <taxon>Tunicata</taxon>
        <taxon>Ascidiacea</taxon>
        <taxon>Phlebobranchia</taxon>
        <taxon>Cionidae</taxon>
        <taxon>Ciona</taxon>
    </lineage>
</organism>
<feature type="region of interest" description="Disordered" evidence="8">
    <location>
        <begin position="628"/>
        <end position="728"/>
    </location>
</feature>
<evidence type="ECO:0000256" key="7">
    <source>
        <dbReference type="RuleBase" id="RU365068"/>
    </source>
</evidence>
<feature type="compositionally biased region" description="Basic and acidic residues" evidence="8">
    <location>
        <begin position="628"/>
        <end position="640"/>
    </location>
</feature>
<evidence type="ECO:0000256" key="5">
    <source>
        <dbReference type="ARBA" id="ARBA00022884"/>
    </source>
</evidence>
<evidence type="ECO:0000259" key="10">
    <source>
        <dbReference type="PROSITE" id="PS51194"/>
    </source>
</evidence>
<comment type="function">
    <text evidence="7">RNA helicase.</text>
</comment>
<evidence type="ECO:0000256" key="6">
    <source>
        <dbReference type="RuleBase" id="RU000492"/>
    </source>
</evidence>
<dbReference type="Ensembl" id="ENSCINT00000036204.1">
    <property type="protein sequence ID" value="ENSCINP00000029976.1"/>
    <property type="gene ID" value="ENSCING00000021618.1"/>
</dbReference>
<reference evidence="11" key="4">
    <citation type="submission" date="2025-09" db="UniProtKB">
        <authorList>
            <consortium name="Ensembl"/>
        </authorList>
    </citation>
    <scope>IDENTIFICATION</scope>
</reference>
<evidence type="ECO:0000259" key="9">
    <source>
        <dbReference type="PROSITE" id="PS51192"/>
    </source>
</evidence>
<feature type="compositionally biased region" description="Basic and acidic residues" evidence="8">
    <location>
        <begin position="656"/>
        <end position="669"/>
    </location>
</feature>
<reference evidence="12" key="1">
    <citation type="journal article" date="2002" name="Science">
        <title>The draft genome of Ciona intestinalis: insights into chordate and vertebrate origins.</title>
        <authorList>
            <person name="Dehal P."/>
            <person name="Satou Y."/>
            <person name="Campbell R.K."/>
            <person name="Chapman J."/>
            <person name="Degnan B."/>
            <person name="De Tomaso A."/>
            <person name="Davidson B."/>
            <person name="Di Gregorio A."/>
            <person name="Gelpke M."/>
            <person name="Goodstein D.M."/>
            <person name="Harafuji N."/>
            <person name="Hastings K.E."/>
            <person name="Ho I."/>
            <person name="Hotta K."/>
            <person name="Huang W."/>
            <person name="Kawashima T."/>
            <person name="Lemaire P."/>
            <person name="Martinez D."/>
            <person name="Meinertzhagen I.A."/>
            <person name="Necula S."/>
            <person name="Nonaka M."/>
            <person name="Putnam N."/>
            <person name="Rash S."/>
            <person name="Saiga H."/>
            <person name="Satake M."/>
            <person name="Terry A."/>
            <person name="Yamada L."/>
            <person name="Wang H.G."/>
            <person name="Awazu S."/>
            <person name="Azumi K."/>
            <person name="Boore J."/>
            <person name="Branno M."/>
            <person name="Chin-Bow S."/>
            <person name="DeSantis R."/>
            <person name="Doyle S."/>
            <person name="Francino P."/>
            <person name="Keys D.N."/>
            <person name="Haga S."/>
            <person name="Hayashi H."/>
            <person name="Hino K."/>
            <person name="Imai K.S."/>
            <person name="Inaba K."/>
            <person name="Kano S."/>
            <person name="Kobayashi K."/>
            <person name="Kobayashi M."/>
            <person name="Lee B.I."/>
            <person name="Makabe K.W."/>
            <person name="Manohar C."/>
            <person name="Matassi G."/>
            <person name="Medina M."/>
            <person name="Mochizuki Y."/>
            <person name="Mount S."/>
            <person name="Morishita T."/>
            <person name="Miura S."/>
            <person name="Nakayama A."/>
            <person name="Nishizaka S."/>
            <person name="Nomoto H."/>
            <person name="Ohta F."/>
            <person name="Oishi K."/>
            <person name="Rigoutsos I."/>
            <person name="Sano M."/>
            <person name="Sasaki A."/>
            <person name="Sasakura Y."/>
            <person name="Shoguchi E."/>
            <person name="Shin-i T."/>
            <person name="Spagnuolo A."/>
            <person name="Stainier D."/>
            <person name="Suzuki M.M."/>
            <person name="Tassy O."/>
            <person name="Takatori N."/>
            <person name="Tokuoka M."/>
            <person name="Yagi K."/>
            <person name="Yoshizaki F."/>
            <person name="Wada S."/>
            <person name="Zhang C."/>
            <person name="Hyatt P.D."/>
            <person name="Larimer F."/>
            <person name="Detter C."/>
            <person name="Doggett N."/>
            <person name="Glavina T."/>
            <person name="Hawkins T."/>
            <person name="Richardson P."/>
            <person name="Lucas S."/>
            <person name="Kohara Y."/>
            <person name="Levine M."/>
            <person name="Satoh N."/>
            <person name="Rokhsar D.S."/>
        </authorList>
    </citation>
    <scope>NUCLEOTIDE SEQUENCE [LARGE SCALE GENOMIC DNA]</scope>
</reference>
<dbReference type="Pfam" id="PF00270">
    <property type="entry name" value="DEAD"/>
    <property type="match status" value="1"/>
</dbReference>
<dbReference type="Gene3D" id="3.40.50.300">
    <property type="entry name" value="P-loop containing nucleotide triphosphate hydrolases"/>
    <property type="match status" value="2"/>
</dbReference>
<dbReference type="FunCoup" id="H2XJZ4">
    <property type="interactions" value="354"/>
</dbReference>
<feature type="compositionally biased region" description="Basic residues" evidence="8">
    <location>
        <begin position="641"/>
        <end position="655"/>
    </location>
</feature>
<dbReference type="EMBL" id="EAAA01000373">
    <property type="status" value="NOT_ANNOTATED_CDS"/>
    <property type="molecule type" value="Genomic_DNA"/>
</dbReference>
<dbReference type="CDD" id="cd18787">
    <property type="entry name" value="SF2_C_DEAD"/>
    <property type="match status" value="1"/>
</dbReference>
<evidence type="ECO:0000313" key="11">
    <source>
        <dbReference type="Ensembl" id="ENSCINP00000029976.1"/>
    </source>
</evidence>
<keyword evidence="4 6" id="KW-0067">ATP-binding</keyword>
<dbReference type="InterPro" id="IPR027417">
    <property type="entry name" value="P-loop_NTPase"/>
</dbReference>
<dbReference type="PANTHER" id="PTHR24031">
    <property type="entry name" value="RNA HELICASE"/>
    <property type="match status" value="1"/>
</dbReference>
<sequence>LAEVAQQKSKDTVQMSVQPSDIQNFKAWKGKKRKRKFVKKPKKEIEKEETVSLVDLDTTKVEKFEEFPFATKTKAGLRKAGFVSLTAIQRAAIKPAMLGKDILGAAKTGSGKTLAFIIPILECLHKHNWNSLDGPGALVISPTRELAFQIFEVLKKVGGKHNFSAGLLIGGNNVKEEAHSVGKTNIIICTPGRLLQHMDTTSYFHMNNLKMLILDEADRILDMGFKTTLDAIIENLPSERQTLLFSATQTKSVKDLARLSLRDPAYISVHSEAKHSTPQGLTQRFICCELKDKLNVLFSFIRNHQKSKCLVFVSSCKQVQFIFAAFCKLRPGTPMLHLHGRMNQLRRMSVYQEFCRKKFAVLVATDIAARGLDFPEIDWVVQLDCPEDADTYIHRAGRTARYNGNGNSLLVLTPTEKEAMLKHLQNKKVPILKSEIQSNKLGKIDRKLQSYCAEDKEFKEKAQRCFVAYIRSTFLMKDKSVFDAMKVPFSEFSSSLGLAIPPRVRFLERKMKSLKMKENSAVNDETKSSEFNFNEIDDECDLITVKRKNVFEEEEETSEVEEFAPDVALDPAKKKRSKAAEARRLLRKGMRMNQKIKFGDEGEVAEAFPPLPPSGEDGDGINIEEAAKAMQEADVKDREKHRLRIRERHRKKRLEAKKERRRLQAELEGGKQVVIGGDDDIGDDDIGDDVIGDDVMGDDVIDDDDVTNTVAYSDEEQEEEQEAKHRKL</sequence>
<dbReference type="SUPFAM" id="SSF52540">
    <property type="entry name" value="P-loop containing nucleoside triphosphate hydrolases"/>
    <property type="match status" value="1"/>
</dbReference>
<dbReference type="InterPro" id="IPR011545">
    <property type="entry name" value="DEAD/DEAH_box_helicase_dom"/>
</dbReference>
<comment type="catalytic activity">
    <reaction evidence="7">
        <text>ATP + H2O = ADP + phosphate + H(+)</text>
        <dbReference type="Rhea" id="RHEA:13065"/>
        <dbReference type="ChEBI" id="CHEBI:15377"/>
        <dbReference type="ChEBI" id="CHEBI:15378"/>
        <dbReference type="ChEBI" id="CHEBI:30616"/>
        <dbReference type="ChEBI" id="CHEBI:43474"/>
        <dbReference type="ChEBI" id="CHEBI:456216"/>
        <dbReference type="EC" id="3.6.4.13"/>
    </reaction>
</comment>
<comment type="domain">
    <text evidence="7">The Q motif is unique to and characteristic of the DEAD box family of RNA helicases and controls ATP binding and hydrolysis.</text>
</comment>
<dbReference type="InterPro" id="IPR014001">
    <property type="entry name" value="Helicase_ATP-bd"/>
</dbReference>
<dbReference type="SMART" id="SM00490">
    <property type="entry name" value="HELICc"/>
    <property type="match status" value="1"/>
</dbReference>
<dbReference type="InterPro" id="IPR001650">
    <property type="entry name" value="Helicase_C-like"/>
</dbReference>
<dbReference type="STRING" id="7719.ENSCINP00000029976"/>
<keyword evidence="5 7" id="KW-0694">RNA-binding</keyword>
<dbReference type="PROSITE" id="PS51194">
    <property type="entry name" value="HELICASE_CTER"/>
    <property type="match status" value="1"/>
</dbReference>
<feature type="domain" description="Helicase C-terminal" evidence="10">
    <location>
        <begin position="293"/>
        <end position="452"/>
    </location>
</feature>
<evidence type="ECO:0000256" key="2">
    <source>
        <dbReference type="ARBA" id="ARBA00022801"/>
    </source>
</evidence>